<evidence type="ECO:0000256" key="1">
    <source>
        <dbReference type="ARBA" id="ARBA00022676"/>
    </source>
</evidence>
<dbReference type="SUPFAM" id="SSF53271">
    <property type="entry name" value="PRTase-like"/>
    <property type="match status" value="1"/>
</dbReference>
<evidence type="ECO:0000259" key="3">
    <source>
        <dbReference type="Pfam" id="PF00156"/>
    </source>
</evidence>
<organism evidence="4 5">
    <name type="scientific">Helicobacter enhydrae</name>
    <dbReference type="NCBI Taxonomy" id="222136"/>
    <lineage>
        <taxon>Bacteria</taxon>
        <taxon>Pseudomonadati</taxon>
        <taxon>Campylobacterota</taxon>
        <taxon>Epsilonproteobacteria</taxon>
        <taxon>Campylobacterales</taxon>
        <taxon>Helicobacteraceae</taxon>
        <taxon>Helicobacter</taxon>
    </lineage>
</organism>
<dbReference type="PANTHER" id="PTHR43363:SF1">
    <property type="entry name" value="HYPOXANTHINE-GUANINE PHOSPHORIBOSYLTRANSFERASE"/>
    <property type="match status" value="1"/>
</dbReference>
<sequence length="148" mass="17166">MKYYSYQDFLQHAKELHQQIDTNIGCPDAIIAVARGGLTLAHFLSLRWDLREVYMLNAISYNQDKQGELVVKNLPTIPADIQKVLIVDEIVDSGKSLQKIVEILKNNHPKVEFYTATIFQKTSAIIQADFSIQEPTDWIDFFWERDMF</sequence>
<feature type="domain" description="Phosphoribosyltransferase" evidence="3">
    <location>
        <begin position="5"/>
        <end position="143"/>
    </location>
</feature>
<protein>
    <submittedName>
        <fullName evidence="4">Nicotinate phosphoribosyltransferase</fullName>
    </submittedName>
</protein>
<gene>
    <name evidence="4" type="ORF">BBW65_04650</name>
</gene>
<keyword evidence="5" id="KW-1185">Reference proteome</keyword>
<dbReference type="Pfam" id="PF00156">
    <property type="entry name" value="Pribosyltran"/>
    <property type="match status" value="1"/>
</dbReference>
<evidence type="ECO:0000256" key="2">
    <source>
        <dbReference type="ARBA" id="ARBA00022679"/>
    </source>
</evidence>
<keyword evidence="2 4" id="KW-0808">Transferase</keyword>
<keyword evidence="1 4" id="KW-0328">Glycosyltransferase</keyword>
<reference evidence="5" key="1">
    <citation type="submission" date="2016-07" db="EMBL/GenBank/DDBJ databases">
        <authorList>
            <person name="Florea S."/>
            <person name="Webb J.S."/>
            <person name="Jaromczyk J."/>
            <person name="Schardl C.L."/>
        </authorList>
    </citation>
    <scope>NUCLEOTIDE SEQUENCE [LARGE SCALE GENOMIC DNA]</scope>
    <source>
        <strain evidence="5">MIT 01-6242</strain>
    </source>
</reference>
<evidence type="ECO:0000313" key="5">
    <source>
        <dbReference type="Proteomes" id="UP000092884"/>
    </source>
</evidence>
<dbReference type="Gene3D" id="3.40.50.2020">
    <property type="match status" value="1"/>
</dbReference>
<dbReference type="InterPro" id="IPR000836">
    <property type="entry name" value="PRTase_dom"/>
</dbReference>
<dbReference type="OrthoDB" id="5327200at2"/>
<dbReference type="KEGG" id="het:BBW65_04650"/>
<evidence type="ECO:0000313" key="4">
    <source>
        <dbReference type="EMBL" id="ANV98132.1"/>
    </source>
</evidence>
<dbReference type="GO" id="GO:0016757">
    <property type="term" value="F:glycosyltransferase activity"/>
    <property type="evidence" value="ECO:0007669"/>
    <property type="project" value="UniProtKB-KW"/>
</dbReference>
<dbReference type="PANTHER" id="PTHR43363">
    <property type="entry name" value="HYPOXANTHINE PHOSPHORIBOSYLTRANSFERASE"/>
    <property type="match status" value="1"/>
</dbReference>
<dbReference type="RefSeq" id="WP_066340413.1">
    <property type="nucleotide sequence ID" value="NZ_CP016503.1"/>
</dbReference>
<dbReference type="CDD" id="cd06223">
    <property type="entry name" value="PRTases_typeI"/>
    <property type="match status" value="1"/>
</dbReference>
<proteinExistence type="predicted"/>
<dbReference type="EMBL" id="CP016503">
    <property type="protein sequence ID" value="ANV98132.1"/>
    <property type="molecule type" value="Genomic_DNA"/>
</dbReference>
<dbReference type="Proteomes" id="UP000092884">
    <property type="component" value="Chromosome"/>
</dbReference>
<dbReference type="STRING" id="222136.BBW65_04650"/>
<dbReference type="InterPro" id="IPR029057">
    <property type="entry name" value="PRTase-like"/>
</dbReference>
<accession>A0A1B1U604</accession>
<dbReference type="AlphaFoldDB" id="A0A1B1U604"/>
<name>A0A1B1U604_9HELI</name>